<evidence type="ECO:0000313" key="9">
    <source>
        <dbReference type="EMBL" id="VCU07898.1"/>
    </source>
</evidence>
<keyword evidence="10" id="KW-1185">Reference proteome</keyword>
<keyword evidence="3" id="KW-0540">Nuclease</keyword>
<dbReference type="SUPFAM" id="SSF54786">
    <property type="entry name" value="YcfA/nrd intein domain"/>
    <property type="match status" value="1"/>
</dbReference>
<evidence type="ECO:0000256" key="4">
    <source>
        <dbReference type="ARBA" id="ARBA00022759"/>
    </source>
</evidence>
<evidence type="ECO:0000313" key="10">
    <source>
        <dbReference type="Proteomes" id="UP000289200"/>
    </source>
</evidence>
<evidence type="ECO:0000256" key="6">
    <source>
        <dbReference type="ARBA" id="ARBA00022884"/>
    </source>
</evidence>
<dbReference type="AlphaFoldDB" id="A0A327KEQ6"/>
<dbReference type="GO" id="GO:0016787">
    <property type="term" value="F:hydrolase activity"/>
    <property type="evidence" value="ECO:0007669"/>
    <property type="project" value="UniProtKB-KW"/>
</dbReference>
<dbReference type="Gene3D" id="3.30.920.30">
    <property type="entry name" value="Hypothetical protein"/>
    <property type="match status" value="1"/>
</dbReference>
<keyword evidence="6" id="KW-0694">RNA-binding</keyword>
<evidence type="ECO:0000256" key="5">
    <source>
        <dbReference type="ARBA" id="ARBA00022801"/>
    </source>
</evidence>
<dbReference type="Pfam" id="PF07927">
    <property type="entry name" value="HicA_toxin"/>
    <property type="match status" value="1"/>
</dbReference>
<keyword evidence="5" id="KW-0378">Hydrolase</keyword>
<dbReference type="GO" id="GO:0004519">
    <property type="term" value="F:endonuclease activity"/>
    <property type="evidence" value="ECO:0007669"/>
    <property type="project" value="UniProtKB-KW"/>
</dbReference>
<evidence type="ECO:0000313" key="8">
    <source>
        <dbReference type="EMBL" id="VCU06559.1"/>
    </source>
</evidence>
<dbReference type="InterPro" id="IPR012933">
    <property type="entry name" value="HicA_mRNA_interferase"/>
</dbReference>
<evidence type="ECO:0000256" key="7">
    <source>
        <dbReference type="ARBA" id="ARBA00023016"/>
    </source>
</evidence>
<dbReference type="Proteomes" id="UP000289200">
    <property type="component" value="Unassembled WGS sequence"/>
</dbReference>
<dbReference type="InterPro" id="IPR038570">
    <property type="entry name" value="HicA_sf"/>
</dbReference>
<accession>A0A327KEQ6</accession>
<evidence type="ECO:0000256" key="3">
    <source>
        <dbReference type="ARBA" id="ARBA00022722"/>
    </source>
</evidence>
<keyword evidence="7" id="KW-0346">Stress response</keyword>
<proteinExistence type="inferred from homology"/>
<comment type="similarity">
    <text evidence="1">Belongs to the HicA mRNA interferase family.</text>
</comment>
<keyword evidence="2" id="KW-1277">Toxin-antitoxin system</keyword>
<reference evidence="9" key="2">
    <citation type="submission" date="2018-10" db="EMBL/GenBank/DDBJ databases">
        <authorList>
            <person name="Peiro R."/>
            <person name="Begona"/>
            <person name="Cbmso G."/>
            <person name="Lopez M."/>
            <person name="Gonzalez S."/>
            <person name="Sacristan E."/>
            <person name="Castillo E."/>
        </authorList>
    </citation>
    <scope>NUCLEOTIDE SEQUENCE</scope>
    <source>
        <strain evidence="9">Rhod_genome</strain>
        <strain evidence="8">Rhod_plasmid</strain>
        <plasmid evidence="8">1</plasmid>
    </source>
</reference>
<dbReference type="OrthoDB" id="9811409at2"/>
<dbReference type="GO" id="GO:0003729">
    <property type="term" value="F:mRNA binding"/>
    <property type="evidence" value="ECO:0007669"/>
    <property type="project" value="InterPro"/>
</dbReference>
<keyword evidence="8" id="KW-0614">Plasmid</keyword>
<geneLocation type="plasmid" evidence="8">
    <name>1</name>
</geneLocation>
<protein>
    <submittedName>
        <fullName evidence="9">Uncharacterized protein</fullName>
    </submittedName>
</protein>
<dbReference type="EMBL" id="UWOC01000077">
    <property type="protein sequence ID" value="VCU07898.1"/>
    <property type="molecule type" value="Genomic_DNA"/>
</dbReference>
<dbReference type="RefSeq" id="WP_111383927.1">
    <property type="nucleotide sequence ID" value="NZ_LR026982.1"/>
</dbReference>
<evidence type="ECO:0000256" key="1">
    <source>
        <dbReference type="ARBA" id="ARBA00006620"/>
    </source>
</evidence>
<sequence length="63" mass="7540">METDSRKLIRMLETDGWVRDRVNGDHHTFKHPERPLLITVTHPRRDLPVGLVRRIYKLAGWRP</sequence>
<organism evidence="9 10">
    <name type="scientific">Rhodoplanes serenus</name>
    <dbReference type="NCBI Taxonomy" id="200615"/>
    <lineage>
        <taxon>Bacteria</taxon>
        <taxon>Pseudomonadati</taxon>
        <taxon>Pseudomonadota</taxon>
        <taxon>Alphaproteobacteria</taxon>
        <taxon>Hyphomicrobiales</taxon>
        <taxon>Nitrobacteraceae</taxon>
        <taxon>Rhodoplanes</taxon>
    </lineage>
</organism>
<reference evidence="10" key="1">
    <citation type="submission" date="2018-10" db="EMBL/GenBank/DDBJ databases">
        <authorList>
            <person name="Peiro R."/>
            <person name="Begona"/>
            <person name="Cbmso G."/>
            <person name="Lopez M."/>
            <person name="Gonzalez S."/>
            <person name="Sacristan E."/>
            <person name="Castillo E."/>
        </authorList>
    </citation>
    <scope>NUCLEOTIDE SEQUENCE [LARGE SCALE GENOMIC DNA]</scope>
</reference>
<keyword evidence="4" id="KW-0255">Endonuclease</keyword>
<gene>
    <name evidence="9" type="ORF">RHODGE_RHODGE_01048</name>
    <name evidence="8" type="ORF">RHODPL_RHODPL_00007</name>
</gene>
<name>A0A327KEQ6_9BRAD</name>
<dbReference type="EMBL" id="LR026982">
    <property type="protein sequence ID" value="VCU06559.1"/>
    <property type="molecule type" value="Genomic_DNA"/>
</dbReference>
<evidence type="ECO:0000256" key="2">
    <source>
        <dbReference type="ARBA" id="ARBA00022649"/>
    </source>
</evidence>